<name>A0AAW1M3N8_SAPOF</name>
<evidence type="ECO:0000313" key="10">
    <source>
        <dbReference type="Proteomes" id="UP001443914"/>
    </source>
</evidence>
<accession>A0AAW1M3N8</accession>
<evidence type="ECO:0000256" key="1">
    <source>
        <dbReference type="ARBA" id="ARBA00004496"/>
    </source>
</evidence>
<dbReference type="GO" id="GO:0008270">
    <property type="term" value="F:zinc ion binding"/>
    <property type="evidence" value="ECO:0007669"/>
    <property type="project" value="UniProtKB-KW"/>
</dbReference>
<keyword evidence="5" id="KW-0862">Zinc</keyword>
<dbReference type="Proteomes" id="UP001443914">
    <property type="component" value="Unassembled WGS sequence"/>
</dbReference>
<evidence type="ECO:0000313" key="9">
    <source>
        <dbReference type="EMBL" id="KAK9740708.1"/>
    </source>
</evidence>
<gene>
    <name evidence="9" type="ORF">RND81_03G054700</name>
</gene>
<feature type="compositionally biased region" description="Pro residues" evidence="7">
    <location>
        <begin position="34"/>
        <end position="47"/>
    </location>
</feature>
<evidence type="ECO:0000256" key="7">
    <source>
        <dbReference type="SAM" id="MobiDB-lite"/>
    </source>
</evidence>
<proteinExistence type="inferred from homology"/>
<protein>
    <recommendedName>
        <fullName evidence="8">FLZ-type domain-containing protein</fullName>
    </recommendedName>
</protein>
<dbReference type="InterPro" id="IPR007650">
    <property type="entry name" value="Zf-FLZ_dom"/>
</dbReference>
<evidence type="ECO:0000259" key="8">
    <source>
        <dbReference type="PROSITE" id="PS51795"/>
    </source>
</evidence>
<dbReference type="PROSITE" id="PS51795">
    <property type="entry name" value="ZF_FLZ"/>
    <property type="match status" value="1"/>
</dbReference>
<comment type="similarity">
    <text evidence="2">Belongs to the FLZ family.</text>
</comment>
<sequence>MILGTRSRPRHSIKRTTSMSEFSFDDLSFLDHPQPQPQPQPQPPPPSDQNGSTAVPATPNGGVDQRTLVGLVSPRLLLHRRNSADFATNKSSSSCSFLRSCSLCRCRLGRGRDIFMYKGDTAFCSSECRQQQMAQDEWKEKCVTKQSTSEGDTDATS</sequence>
<comment type="subcellular location">
    <subcellularLocation>
        <location evidence="1">Cytoplasm</location>
    </subcellularLocation>
</comment>
<feature type="zinc finger region" description="FLZ-type" evidence="6">
    <location>
        <begin position="96"/>
        <end position="140"/>
    </location>
</feature>
<comment type="caution">
    <text evidence="9">The sequence shown here is derived from an EMBL/GenBank/DDBJ whole genome shotgun (WGS) entry which is preliminary data.</text>
</comment>
<dbReference type="EMBL" id="JBDFQZ010000003">
    <property type="protein sequence ID" value="KAK9740708.1"/>
    <property type="molecule type" value="Genomic_DNA"/>
</dbReference>
<feature type="domain" description="FLZ-type" evidence="8">
    <location>
        <begin position="96"/>
        <end position="140"/>
    </location>
</feature>
<keyword evidence="5" id="KW-0863">Zinc-finger</keyword>
<evidence type="ECO:0000256" key="3">
    <source>
        <dbReference type="ARBA" id="ARBA00022490"/>
    </source>
</evidence>
<organism evidence="9 10">
    <name type="scientific">Saponaria officinalis</name>
    <name type="common">Common soapwort</name>
    <name type="synonym">Lychnis saponaria</name>
    <dbReference type="NCBI Taxonomy" id="3572"/>
    <lineage>
        <taxon>Eukaryota</taxon>
        <taxon>Viridiplantae</taxon>
        <taxon>Streptophyta</taxon>
        <taxon>Embryophyta</taxon>
        <taxon>Tracheophyta</taxon>
        <taxon>Spermatophyta</taxon>
        <taxon>Magnoliopsida</taxon>
        <taxon>eudicotyledons</taxon>
        <taxon>Gunneridae</taxon>
        <taxon>Pentapetalae</taxon>
        <taxon>Caryophyllales</taxon>
        <taxon>Caryophyllaceae</taxon>
        <taxon>Caryophylleae</taxon>
        <taxon>Saponaria</taxon>
    </lineage>
</organism>
<dbReference type="AlphaFoldDB" id="A0AAW1M3N8"/>
<keyword evidence="4" id="KW-0479">Metal-binding</keyword>
<keyword evidence="10" id="KW-1185">Reference proteome</keyword>
<evidence type="ECO:0000256" key="4">
    <source>
        <dbReference type="ARBA" id="ARBA00022723"/>
    </source>
</evidence>
<keyword evidence="3" id="KW-0963">Cytoplasm</keyword>
<evidence type="ECO:0000256" key="6">
    <source>
        <dbReference type="PROSITE-ProRule" id="PRU01131"/>
    </source>
</evidence>
<dbReference type="PANTHER" id="PTHR33059:SF4">
    <property type="entry name" value="FCS-LIKE ZINC FINGER 5"/>
    <property type="match status" value="1"/>
</dbReference>
<dbReference type="GO" id="GO:0005737">
    <property type="term" value="C:cytoplasm"/>
    <property type="evidence" value="ECO:0007669"/>
    <property type="project" value="UniProtKB-SubCell"/>
</dbReference>
<dbReference type="Pfam" id="PF04570">
    <property type="entry name" value="zf-FLZ"/>
    <property type="match status" value="1"/>
</dbReference>
<dbReference type="PANTHER" id="PTHR33059">
    <property type="entry name" value="FCS-LIKE ZINC FINGER 5"/>
    <property type="match status" value="1"/>
</dbReference>
<evidence type="ECO:0000256" key="5">
    <source>
        <dbReference type="ARBA" id="ARBA00022771"/>
    </source>
</evidence>
<evidence type="ECO:0000256" key="2">
    <source>
        <dbReference type="ARBA" id="ARBA00009374"/>
    </source>
</evidence>
<feature type="region of interest" description="Disordered" evidence="7">
    <location>
        <begin position="1"/>
        <end position="65"/>
    </location>
</feature>
<reference evidence="9" key="1">
    <citation type="submission" date="2024-03" db="EMBL/GenBank/DDBJ databases">
        <title>WGS assembly of Saponaria officinalis var. Norfolk2.</title>
        <authorList>
            <person name="Jenkins J."/>
            <person name="Shu S."/>
            <person name="Grimwood J."/>
            <person name="Barry K."/>
            <person name="Goodstein D."/>
            <person name="Schmutz J."/>
            <person name="Leebens-Mack J."/>
            <person name="Osbourn A."/>
        </authorList>
    </citation>
    <scope>NUCLEOTIDE SEQUENCE [LARGE SCALE GENOMIC DNA]</scope>
    <source>
        <strain evidence="9">JIC</strain>
    </source>
</reference>